<gene>
    <name evidence="2" type="ORF">IAD17_02835</name>
</gene>
<sequence length="86" mass="9110">MTNAKKTYFTVAGGLVALGIVLAVLGFIASGFNSAVFQTQIDLRDNNINLGGVEVDDPANIPFINLFENLGEVEFTAPEAPDAPRV</sequence>
<name>A0A9D1L4P2_9ACTN</name>
<protein>
    <submittedName>
        <fullName evidence="2">Uncharacterized protein</fullName>
    </submittedName>
</protein>
<dbReference type="AlphaFoldDB" id="A0A9D1L4P2"/>
<dbReference type="EMBL" id="DVMQ01000010">
    <property type="protein sequence ID" value="HIU23841.1"/>
    <property type="molecule type" value="Genomic_DNA"/>
</dbReference>
<accession>A0A9D1L4P2</accession>
<keyword evidence="1" id="KW-1133">Transmembrane helix</keyword>
<evidence type="ECO:0000313" key="2">
    <source>
        <dbReference type="EMBL" id="HIU23841.1"/>
    </source>
</evidence>
<keyword evidence="1" id="KW-0472">Membrane</keyword>
<evidence type="ECO:0000313" key="3">
    <source>
        <dbReference type="Proteomes" id="UP000824078"/>
    </source>
</evidence>
<feature type="transmembrane region" description="Helical" evidence="1">
    <location>
        <begin position="7"/>
        <end position="29"/>
    </location>
</feature>
<dbReference type="Proteomes" id="UP000824078">
    <property type="component" value="Unassembled WGS sequence"/>
</dbReference>
<organism evidence="2 3">
    <name type="scientific">Candidatus Coprovicinus avistercoris</name>
    <dbReference type="NCBI Taxonomy" id="2840754"/>
    <lineage>
        <taxon>Bacteria</taxon>
        <taxon>Bacillati</taxon>
        <taxon>Actinomycetota</taxon>
        <taxon>Coriobacteriia</taxon>
        <taxon>Coriobacteriales</taxon>
        <taxon>Coriobacteriaceae</taxon>
        <taxon>Coriobacteriaceae incertae sedis</taxon>
        <taxon>Candidatus Coprovicinus</taxon>
    </lineage>
</organism>
<comment type="caution">
    <text evidence="2">The sequence shown here is derived from an EMBL/GenBank/DDBJ whole genome shotgun (WGS) entry which is preliminary data.</text>
</comment>
<reference evidence="2" key="1">
    <citation type="submission" date="2020-10" db="EMBL/GenBank/DDBJ databases">
        <authorList>
            <person name="Gilroy R."/>
        </authorList>
    </citation>
    <scope>NUCLEOTIDE SEQUENCE</scope>
    <source>
        <strain evidence="2">ChiHjej12B11-29160</strain>
    </source>
</reference>
<evidence type="ECO:0000256" key="1">
    <source>
        <dbReference type="SAM" id="Phobius"/>
    </source>
</evidence>
<reference evidence="2" key="2">
    <citation type="journal article" date="2021" name="PeerJ">
        <title>Extensive microbial diversity within the chicken gut microbiome revealed by metagenomics and culture.</title>
        <authorList>
            <person name="Gilroy R."/>
            <person name="Ravi A."/>
            <person name="Getino M."/>
            <person name="Pursley I."/>
            <person name="Horton D.L."/>
            <person name="Alikhan N.F."/>
            <person name="Baker D."/>
            <person name="Gharbi K."/>
            <person name="Hall N."/>
            <person name="Watson M."/>
            <person name="Adriaenssens E.M."/>
            <person name="Foster-Nyarko E."/>
            <person name="Jarju S."/>
            <person name="Secka A."/>
            <person name="Antonio M."/>
            <person name="Oren A."/>
            <person name="Chaudhuri R.R."/>
            <person name="La Ragione R."/>
            <person name="Hildebrand F."/>
            <person name="Pallen M.J."/>
        </authorList>
    </citation>
    <scope>NUCLEOTIDE SEQUENCE</scope>
    <source>
        <strain evidence="2">ChiHjej12B11-29160</strain>
    </source>
</reference>
<keyword evidence="1" id="KW-0812">Transmembrane</keyword>
<proteinExistence type="predicted"/>